<reference evidence="4" key="1">
    <citation type="journal article" date="2019" name="Int. J. Syst. Evol. Microbiol.">
        <title>The Global Catalogue of Microorganisms (GCM) 10K type strain sequencing project: providing services to taxonomists for standard genome sequencing and annotation.</title>
        <authorList>
            <consortium name="The Broad Institute Genomics Platform"/>
            <consortium name="The Broad Institute Genome Sequencing Center for Infectious Disease"/>
            <person name="Wu L."/>
            <person name="Ma J."/>
        </authorList>
    </citation>
    <scope>NUCLEOTIDE SEQUENCE [LARGE SCALE GENOMIC DNA]</scope>
    <source>
        <strain evidence="4">TISTR 1571</strain>
    </source>
</reference>
<gene>
    <name evidence="3" type="ORF">ACFSW4_06060</name>
</gene>
<feature type="coiled-coil region" evidence="1">
    <location>
        <begin position="29"/>
        <end position="70"/>
    </location>
</feature>
<proteinExistence type="predicted"/>
<comment type="caution">
    <text evidence="3">The sequence shown here is derived from an EMBL/GenBank/DDBJ whole genome shotgun (WGS) entry which is preliminary data.</text>
</comment>
<sequence length="70" mass="8211">MDLSQIPLDVWLSQGVFAILFVWLLIDTRKEAKKREEQLTAQIDRQNESQSKIVQTLERLETKIQNIKGE</sequence>
<dbReference type="EMBL" id="JBHUMZ010000016">
    <property type="protein sequence ID" value="MFD2638421.1"/>
    <property type="molecule type" value="Genomic_DNA"/>
</dbReference>
<keyword evidence="2" id="KW-0472">Membrane</keyword>
<dbReference type="Proteomes" id="UP001597452">
    <property type="component" value="Unassembled WGS sequence"/>
</dbReference>
<keyword evidence="2" id="KW-1133">Transmembrane helix</keyword>
<evidence type="ECO:0000313" key="4">
    <source>
        <dbReference type="Proteomes" id="UP001597452"/>
    </source>
</evidence>
<protein>
    <submittedName>
        <fullName evidence="3">BhlA/UviB family holin-like peptide</fullName>
    </submittedName>
</protein>
<name>A0ABW5Q9A9_9BACI</name>
<keyword evidence="4" id="KW-1185">Reference proteome</keyword>
<evidence type="ECO:0000313" key="3">
    <source>
        <dbReference type="EMBL" id="MFD2638421.1"/>
    </source>
</evidence>
<organism evidence="3 4">
    <name type="scientific">Piscibacillus salipiscarius</name>
    <dbReference type="NCBI Taxonomy" id="299480"/>
    <lineage>
        <taxon>Bacteria</taxon>
        <taxon>Bacillati</taxon>
        <taxon>Bacillota</taxon>
        <taxon>Bacilli</taxon>
        <taxon>Bacillales</taxon>
        <taxon>Bacillaceae</taxon>
        <taxon>Piscibacillus</taxon>
    </lineage>
</organism>
<keyword evidence="2" id="KW-0812">Transmembrane</keyword>
<evidence type="ECO:0000256" key="2">
    <source>
        <dbReference type="SAM" id="Phobius"/>
    </source>
</evidence>
<dbReference type="Pfam" id="PF10960">
    <property type="entry name" value="Holin_BhlA"/>
    <property type="match status" value="1"/>
</dbReference>
<dbReference type="RefSeq" id="WP_377328101.1">
    <property type="nucleotide sequence ID" value="NZ_JBHUMZ010000016.1"/>
</dbReference>
<dbReference type="InterPro" id="IPR024405">
    <property type="entry name" value="Phage_BhlA/UviB"/>
</dbReference>
<evidence type="ECO:0000256" key="1">
    <source>
        <dbReference type="SAM" id="Coils"/>
    </source>
</evidence>
<accession>A0ABW5Q9A9</accession>
<feature type="transmembrane region" description="Helical" evidence="2">
    <location>
        <begin position="6"/>
        <end position="26"/>
    </location>
</feature>
<keyword evidence="1" id="KW-0175">Coiled coil</keyword>